<dbReference type="Pfam" id="PF07690">
    <property type="entry name" value="MFS_1"/>
    <property type="match status" value="1"/>
</dbReference>
<proteinExistence type="predicted"/>
<dbReference type="InterPro" id="IPR020846">
    <property type="entry name" value="MFS_dom"/>
</dbReference>
<dbReference type="Pfam" id="PF05977">
    <property type="entry name" value="MFS_3"/>
    <property type="match status" value="1"/>
</dbReference>
<feature type="region of interest" description="Disordered" evidence="7">
    <location>
        <begin position="1"/>
        <end position="28"/>
    </location>
</feature>
<keyword evidence="6 8" id="KW-0472">Membrane</keyword>
<dbReference type="GO" id="GO:0022857">
    <property type="term" value="F:transmembrane transporter activity"/>
    <property type="evidence" value="ECO:0007669"/>
    <property type="project" value="InterPro"/>
</dbReference>
<feature type="domain" description="Major facilitator superfamily (MFS) profile" evidence="9">
    <location>
        <begin position="37"/>
        <end position="429"/>
    </location>
</feature>
<dbReference type="Gene3D" id="1.20.1250.20">
    <property type="entry name" value="MFS general substrate transporter like domains"/>
    <property type="match status" value="2"/>
</dbReference>
<name>A0A4P6JL60_KTERU</name>
<feature type="transmembrane region" description="Helical" evidence="8">
    <location>
        <begin position="193"/>
        <end position="211"/>
    </location>
</feature>
<evidence type="ECO:0000256" key="6">
    <source>
        <dbReference type="ARBA" id="ARBA00023136"/>
    </source>
</evidence>
<evidence type="ECO:0000313" key="11">
    <source>
        <dbReference type="Proteomes" id="UP000290365"/>
    </source>
</evidence>
<feature type="transmembrane region" description="Helical" evidence="8">
    <location>
        <begin position="407"/>
        <end position="425"/>
    </location>
</feature>
<dbReference type="SUPFAM" id="SSF103473">
    <property type="entry name" value="MFS general substrate transporter"/>
    <property type="match status" value="1"/>
</dbReference>
<evidence type="ECO:0000256" key="8">
    <source>
        <dbReference type="SAM" id="Phobius"/>
    </source>
</evidence>
<keyword evidence="2" id="KW-0813">Transport</keyword>
<feature type="compositionally biased region" description="Basic and acidic residues" evidence="7">
    <location>
        <begin position="1"/>
        <end position="12"/>
    </location>
</feature>
<gene>
    <name evidence="10" type="ORF">EPA93_06910</name>
</gene>
<dbReference type="InterPro" id="IPR001958">
    <property type="entry name" value="Tet-R_TetA/multi-R_MdtG-like"/>
</dbReference>
<organism evidence="10 11">
    <name type="scientific">Ktedonosporobacter rubrisoli</name>
    <dbReference type="NCBI Taxonomy" id="2509675"/>
    <lineage>
        <taxon>Bacteria</taxon>
        <taxon>Bacillati</taxon>
        <taxon>Chloroflexota</taxon>
        <taxon>Ktedonobacteria</taxon>
        <taxon>Ktedonobacterales</taxon>
        <taxon>Ktedonosporobacteraceae</taxon>
        <taxon>Ktedonosporobacter</taxon>
    </lineage>
</organism>
<dbReference type="PROSITE" id="PS50850">
    <property type="entry name" value="MFS"/>
    <property type="match status" value="1"/>
</dbReference>
<dbReference type="AlphaFoldDB" id="A0A4P6JL60"/>
<evidence type="ECO:0000313" key="10">
    <source>
        <dbReference type="EMBL" id="QBD75750.1"/>
    </source>
</evidence>
<protein>
    <submittedName>
        <fullName evidence="10">MFS transporter</fullName>
    </submittedName>
</protein>
<dbReference type="CDD" id="cd17325">
    <property type="entry name" value="MFS_MdtG_SLC18_like"/>
    <property type="match status" value="1"/>
</dbReference>
<dbReference type="OrthoDB" id="9793283at2"/>
<dbReference type="EMBL" id="CP035758">
    <property type="protein sequence ID" value="QBD75750.1"/>
    <property type="molecule type" value="Genomic_DNA"/>
</dbReference>
<evidence type="ECO:0000256" key="2">
    <source>
        <dbReference type="ARBA" id="ARBA00022448"/>
    </source>
</evidence>
<evidence type="ECO:0000259" key="9">
    <source>
        <dbReference type="PROSITE" id="PS50850"/>
    </source>
</evidence>
<feature type="transmembrane region" description="Helical" evidence="8">
    <location>
        <begin position="376"/>
        <end position="401"/>
    </location>
</feature>
<dbReference type="RefSeq" id="WP_129886347.1">
    <property type="nucleotide sequence ID" value="NZ_CP035758.1"/>
</dbReference>
<dbReference type="InterPro" id="IPR036259">
    <property type="entry name" value="MFS_trans_sf"/>
</dbReference>
<feature type="transmembrane region" description="Helical" evidence="8">
    <location>
        <begin position="161"/>
        <end position="187"/>
    </location>
</feature>
<feature type="transmembrane region" description="Helical" evidence="8">
    <location>
        <begin position="239"/>
        <end position="265"/>
    </location>
</feature>
<feature type="transmembrane region" description="Helical" evidence="8">
    <location>
        <begin position="341"/>
        <end position="364"/>
    </location>
</feature>
<accession>A0A4P6JL60</accession>
<dbReference type="KEGG" id="kbs:EPA93_06910"/>
<keyword evidence="5 8" id="KW-1133">Transmembrane helix</keyword>
<feature type="transmembrane region" description="Helical" evidence="8">
    <location>
        <begin position="38"/>
        <end position="59"/>
    </location>
</feature>
<dbReference type="Proteomes" id="UP000290365">
    <property type="component" value="Chromosome"/>
</dbReference>
<dbReference type="GO" id="GO:0005886">
    <property type="term" value="C:plasma membrane"/>
    <property type="evidence" value="ECO:0007669"/>
    <property type="project" value="UniProtKB-SubCell"/>
</dbReference>
<dbReference type="InterPro" id="IPR011701">
    <property type="entry name" value="MFS"/>
</dbReference>
<dbReference type="PANTHER" id="PTHR23506">
    <property type="entry name" value="GH10249P"/>
    <property type="match status" value="1"/>
</dbReference>
<feature type="transmembrane region" description="Helical" evidence="8">
    <location>
        <begin position="79"/>
        <end position="96"/>
    </location>
</feature>
<comment type="subcellular location">
    <subcellularLocation>
        <location evidence="1">Cell membrane</location>
        <topology evidence="1">Multi-pass membrane protein</topology>
    </subcellularLocation>
</comment>
<dbReference type="InterPro" id="IPR050930">
    <property type="entry name" value="MFS_Vesicular_Transporter"/>
</dbReference>
<keyword evidence="3" id="KW-1003">Cell membrane</keyword>
<feature type="transmembrane region" description="Helical" evidence="8">
    <location>
        <begin position="129"/>
        <end position="149"/>
    </location>
</feature>
<dbReference type="PRINTS" id="PR01035">
    <property type="entry name" value="TCRTETA"/>
</dbReference>
<evidence type="ECO:0000256" key="5">
    <source>
        <dbReference type="ARBA" id="ARBA00022989"/>
    </source>
</evidence>
<evidence type="ECO:0000256" key="7">
    <source>
        <dbReference type="SAM" id="MobiDB-lite"/>
    </source>
</evidence>
<feature type="transmembrane region" description="Helical" evidence="8">
    <location>
        <begin position="103"/>
        <end position="123"/>
    </location>
</feature>
<sequence>MHTMSSEHEKTNTADLGRADVTSTGQHVDRKKRINKSLFILPASLALIMTGFGIIIPVYPQRLEALGLGAETLALMEGGFGLGMFLFSTPMGVWANRFGRKPLVLLALLGFVATNLLLAFVNIPAFFIAIRFLEGILVAGFMPAAMAMIGDAIPPEKQGRWMGVMTTAQAGGVALGPAIGGVLYQSWGFTSPFLLSAAFALASALLAIFMLPETLPEQVRAEALANRDRKKRGEKELDVNRVSLIHLAWAFAALLFIDFGSMFVFPFALPQYPFFFENTLHYSAAQYGLIISADGLAMALFPLVLGRLSDTLPKKPLVIIGSLLSASLNLAMLFLHQYPLLIVSSLMTGVGFALLMPSMSTIYLQATSDKNRSQLMGIRSTAISFAMLAAPLAQAAIAPWITPQITFAISSVLSLLMVIFAIVALKSPRQSSPEDASKIAA</sequence>
<dbReference type="PANTHER" id="PTHR23506:SF23">
    <property type="entry name" value="GH10249P"/>
    <property type="match status" value="1"/>
</dbReference>
<keyword evidence="4 8" id="KW-0812">Transmembrane</keyword>
<dbReference type="InterPro" id="IPR010290">
    <property type="entry name" value="TM_effector"/>
</dbReference>
<feature type="transmembrane region" description="Helical" evidence="8">
    <location>
        <begin position="317"/>
        <end position="335"/>
    </location>
</feature>
<evidence type="ECO:0000256" key="3">
    <source>
        <dbReference type="ARBA" id="ARBA00022475"/>
    </source>
</evidence>
<evidence type="ECO:0000256" key="4">
    <source>
        <dbReference type="ARBA" id="ARBA00022692"/>
    </source>
</evidence>
<keyword evidence="11" id="KW-1185">Reference proteome</keyword>
<feature type="transmembrane region" description="Helical" evidence="8">
    <location>
        <begin position="285"/>
        <end position="305"/>
    </location>
</feature>
<evidence type="ECO:0000256" key="1">
    <source>
        <dbReference type="ARBA" id="ARBA00004651"/>
    </source>
</evidence>
<reference evidence="10 11" key="1">
    <citation type="submission" date="2019-01" db="EMBL/GenBank/DDBJ databases">
        <title>Ktedonosporobacter rubrisoli SCAWS-G2.</title>
        <authorList>
            <person name="Huang Y."/>
            <person name="Yan B."/>
        </authorList>
    </citation>
    <scope>NUCLEOTIDE SEQUENCE [LARGE SCALE GENOMIC DNA]</scope>
    <source>
        <strain evidence="10 11">SCAWS-G2</strain>
    </source>
</reference>